<protein>
    <submittedName>
        <fullName evidence="1">Uncharacterized protein</fullName>
    </submittedName>
</protein>
<comment type="caution">
    <text evidence="1">The sequence shown here is derived from an EMBL/GenBank/DDBJ whole genome shotgun (WGS) entry which is preliminary data.</text>
</comment>
<dbReference type="EMBL" id="JABBVZ010000052">
    <property type="protein sequence ID" value="NMP23456.1"/>
    <property type="molecule type" value="Genomic_DNA"/>
</dbReference>
<dbReference type="Pfam" id="PF18780">
    <property type="entry name" value="HNH_repeat"/>
    <property type="match status" value="1"/>
</dbReference>
<keyword evidence="2" id="KW-1185">Reference proteome</keyword>
<evidence type="ECO:0000313" key="2">
    <source>
        <dbReference type="Proteomes" id="UP000533476"/>
    </source>
</evidence>
<dbReference type="InterPro" id="IPR041025">
    <property type="entry name" value="HNH_repeat"/>
</dbReference>
<accession>A0A7Y0L657</accession>
<evidence type="ECO:0000313" key="1">
    <source>
        <dbReference type="EMBL" id="NMP23456.1"/>
    </source>
</evidence>
<reference evidence="1 2" key="1">
    <citation type="submission" date="2020-04" db="EMBL/GenBank/DDBJ databases">
        <authorList>
            <person name="Zhang R."/>
            <person name="Schippers A."/>
        </authorList>
    </citation>
    <scope>NUCLEOTIDE SEQUENCE [LARGE SCALE GENOMIC DNA]</scope>
    <source>
        <strain evidence="1 2">DSM 109850</strain>
    </source>
</reference>
<dbReference type="Proteomes" id="UP000533476">
    <property type="component" value="Unassembled WGS sequence"/>
</dbReference>
<name>A0A7Y0L657_9FIRM</name>
<organism evidence="1 2">
    <name type="scientific">Sulfobacillus harzensis</name>
    <dbReference type="NCBI Taxonomy" id="2729629"/>
    <lineage>
        <taxon>Bacteria</taxon>
        <taxon>Bacillati</taxon>
        <taxon>Bacillota</taxon>
        <taxon>Clostridia</taxon>
        <taxon>Eubacteriales</taxon>
        <taxon>Clostridiales Family XVII. Incertae Sedis</taxon>
        <taxon>Sulfobacillus</taxon>
    </lineage>
</organism>
<gene>
    <name evidence="1" type="ORF">HIJ39_14005</name>
</gene>
<dbReference type="RefSeq" id="WP_169100746.1">
    <property type="nucleotide sequence ID" value="NZ_JABBVZ010000052.1"/>
</dbReference>
<proteinExistence type="predicted"/>
<sequence>MATVSSDTVTTRKRKSWSKELVILTIQTRHLNGKILNPQDLQREDSSLLAAGRRYFGSWANALQAAHVPPIRRHWAMHHRRGYWTNDLLLQEIRRHAANGDPLYAHAMQAIDNCLVSAATYHFGSWADALEAAGFDPDAIRATRRHTAASVMEEIQRLLRSGAEVGDTVVRRHDYTLYRAAQKFFGTWQKAVEASRAELRAPRATE</sequence>
<dbReference type="AlphaFoldDB" id="A0A7Y0L657"/>